<protein>
    <submittedName>
        <fullName evidence="1">Uncharacterized protein</fullName>
    </submittedName>
</protein>
<dbReference type="EMBL" id="KZ155772">
    <property type="protein sequence ID" value="OUS48811.1"/>
    <property type="molecule type" value="Genomic_DNA"/>
</dbReference>
<dbReference type="Proteomes" id="UP000195557">
    <property type="component" value="Unassembled WGS sequence"/>
</dbReference>
<reference evidence="1" key="1">
    <citation type="submission" date="2017-04" db="EMBL/GenBank/DDBJ databases">
        <title>Population genomics of picophytoplankton unveils novel chromosome hypervariability.</title>
        <authorList>
            <consortium name="DOE Joint Genome Institute"/>
            <person name="Blanc-Mathieu R."/>
            <person name="Krasovec M."/>
            <person name="Hebrard M."/>
            <person name="Yau S."/>
            <person name="Desgranges E."/>
            <person name="Martin J."/>
            <person name="Schackwitz W."/>
            <person name="Kuo A."/>
            <person name="Salin G."/>
            <person name="Donnadieu C."/>
            <person name="Desdevises Y."/>
            <person name="Sanchez-Ferandin S."/>
            <person name="Moreau H."/>
            <person name="Rivals E."/>
            <person name="Grigoriev I.V."/>
            <person name="Grimsley N."/>
            <person name="Eyre-Walker A."/>
            <person name="Piganeau G."/>
        </authorList>
    </citation>
    <scope>NUCLEOTIDE SEQUENCE [LARGE SCALE GENOMIC DNA]</scope>
    <source>
        <strain evidence="1">RCC 1115</strain>
    </source>
</reference>
<dbReference type="AlphaFoldDB" id="A0A1Y5IGY0"/>
<proteinExistence type="predicted"/>
<gene>
    <name evidence="1" type="ORF">BE221DRAFT_67433</name>
</gene>
<organism evidence="1">
    <name type="scientific">Ostreococcus tauri</name>
    <name type="common">Marine green alga</name>
    <dbReference type="NCBI Taxonomy" id="70448"/>
    <lineage>
        <taxon>Eukaryota</taxon>
        <taxon>Viridiplantae</taxon>
        <taxon>Chlorophyta</taxon>
        <taxon>Mamiellophyceae</taxon>
        <taxon>Mamiellales</taxon>
        <taxon>Bathycoccaceae</taxon>
        <taxon>Ostreococcus</taxon>
    </lineage>
</organism>
<accession>A0A1Y5IGY0</accession>
<evidence type="ECO:0000313" key="1">
    <source>
        <dbReference type="EMBL" id="OUS48811.1"/>
    </source>
</evidence>
<sequence>MPSIPNFFAQSKEAPPVADAPLRDVAAMEAVEKLQNGQGDALDLYEMMSRR</sequence>
<name>A0A1Y5IGY0_OSTTA</name>